<name>A0AA38SKL0_9ASTR</name>
<evidence type="ECO:0000313" key="2">
    <source>
        <dbReference type="Proteomes" id="UP001172457"/>
    </source>
</evidence>
<gene>
    <name evidence="1" type="ORF">OSB04_023815</name>
</gene>
<dbReference type="CDD" id="cd09272">
    <property type="entry name" value="RNase_HI_RT_Ty1"/>
    <property type="match status" value="1"/>
</dbReference>
<sequence length="359" mass="41172">MIRSMKDVLKSKFDMKDTGLTDVILGIKITRTQNGLVLSQTHYVDRLLRTIIKETLSTFIQNRGNNVAQVEYSRIIGNPIYLMIIRVLIRRYTSNPSVEHCKNITRLLRYPIVIEGYSDANWISDIKDSRSTSGYVFTLEGATISWKSSKQTIIARSTMENEFITLDKNGEEAKWLCQFVKDIPKWPKPVTAICIPMYNGKSRCNAPFPKRKIAKKTNQRVGRPVPATSGHAMSWELSQGSEQQDGVSTLVEFVGESVNQDTNGEVKTKFVSMETSQLVSSCSLRSRRTRDQHSLDSCGRGCILHQLLFREREDSLRVEPAKDDGNVWWDLRVQSWMEKQVNAMSSEKFEELFWEQLML</sequence>
<comment type="caution">
    <text evidence="1">The sequence shown here is derived from an EMBL/GenBank/DDBJ whole genome shotgun (WGS) entry which is preliminary data.</text>
</comment>
<keyword evidence="2" id="KW-1185">Reference proteome</keyword>
<evidence type="ECO:0000313" key="1">
    <source>
        <dbReference type="EMBL" id="KAJ9544108.1"/>
    </source>
</evidence>
<dbReference type="PANTHER" id="PTHR11439">
    <property type="entry name" value="GAG-POL-RELATED RETROTRANSPOSON"/>
    <property type="match status" value="1"/>
</dbReference>
<dbReference type="AlphaFoldDB" id="A0AA38SKL0"/>
<reference evidence="1" key="1">
    <citation type="submission" date="2023-03" db="EMBL/GenBank/DDBJ databases">
        <title>Chromosome-scale reference genome and RAD-based genetic map of yellow starthistle (Centaurea solstitialis) reveal putative structural variation and QTLs associated with invader traits.</title>
        <authorList>
            <person name="Reatini B."/>
            <person name="Cang F.A."/>
            <person name="Jiang Q."/>
            <person name="Mckibben M.T.W."/>
            <person name="Barker M.S."/>
            <person name="Rieseberg L.H."/>
            <person name="Dlugosch K.M."/>
        </authorList>
    </citation>
    <scope>NUCLEOTIDE SEQUENCE</scope>
    <source>
        <strain evidence="1">CAN-66</strain>
        <tissue evidence="1">Leaf</tissue>
    </source>
</reference>
<organism evidence="1 2">
    <name type="scientific">Centaurea solstitialis</name>
    <name type="common">yellow star-thistle</name>
    <dbReference type="NCBI Taxonomy" id="347529"/>
    <lineage>
        <taxon>Eukaryota</taxon>
        <taxon>Viridiplantae</taxon>
        <taxon>Streptophyta</taxon>
        <taxon>Embryophyta</taxon>
        <taxon>Tracheophyta</taxon>
        <taxon>Spermatophyta</taxon>
        <taxon>Magnoliopsida</taxon>
        <taxon>eudicotyledons</taxon>
        <taxon>Gunneridae</taxon>
        <taxon>Pentapetalae</taxon>
        <taxon>asterids</taxon>
        <taxon>campanulids</taxon>
        <taxon>Asterales</taxon>
        <taxon>Asteraceae</taxon>
        <taxon>Carduoideae</taxon>
        <taxon>Cardueae</taxon>
        <taxon>Centaureinae</taxon>
        <taxon>Centaurea</taxon>
    </lineage>
</organism>
<protein>
    <recommendedName>
        <fullName evidence="3">Zinc finger, CCHC-type</fullName>
    </recommendedName>
</protein>
<dbReference type="EMBL" id="JARYMX010000006">
    <property type="protein sequence ID" value="KAJ9544108.1"/>
    <property type="molecule type" value="Genomic_DNA"/>
</dbReference>
<accession>A0AA38SKL0</accession>
<dbReference type="Proteomes" id="UP001172457">
    <property type="component" value="Chromosome 6"/>
</dbReference>
<dbReference type="PANTHER" id="PTHR11439:SF521">
    <property type="entry name" value="RNA-DIRECTED DNA POLYMERASE"/>
    <property type="match status" value="1"/>
</dbReference>
<evidence type="ECO:0008006" key="3">
    <source>
        <dbReference type="Google" id="ProtNLM"/>
    </source>
</evidence>
<proteinExistence type="predicted"/>